<evidence type="ECO:0000313" key="10">
    <source>
        <dbReference type="Proteomes" id="UP000184383"/>
    </source>
</evidence>
<dbReference type="OrthoDB" id="4898680at2759"/>
<feature type="compositionally biased region" description="Polar residues" evidence="7">
    <location>
        <begin position="7"/>
        <end position="21"/>
    </location>
</feature>
<dbReference type="PROSITE" id="PS50048">
    <property type="entry name" value="ZN2_CY6_FUNGAL_2"/>
    <property type="match status" value="1"/>
</dbReference>
<dbReference type="InterPro" id="IPR050613">
    <property type="entry name" value="Sec_Metabolite_Reg"/>
</dbReference>
<dbReference type="PANTHER" id="PTHR31001">
    <property type="entry name" value="UNCHARACTERIZED TRANSCRIPTIONAL REGULATORY PROTEIN"/>
    <property type="match status" value="1"/>
</dbReference>
<feature type="compositionally biased region" description="Low complexity" evidence="7">
    <location>
        <begin position="85"/>
        <end position="95"/>
    </location>
</feature>
<keyword evidence="4" id="KW-0238">DNA-binding</keyword>
<evidence type="ECO:0000256" key="7">
    <source>
        <dbReference type="SAM" id="MobiDB-lite"/>
    </source>
</evidence>
<reference evidence="10" key="1">
    <citation type="journal article" date="2017" name="Genome Biol.">
        <title>Comparative genomics reveals high biological diversity and specific adaptations in the industrially and medically important fungal genus Aspergillus.</title>
        <authorList>
            <person name="de Vries R.P."/>
            <person name="Riley R."/>
            <person name="Wiebenga A."/>
            <person name="Aguilar-Osorio G."/>
            <person name="Amillis S."/>
            <person name="Uchima C.A."/>
            <person name="Anderluh G."/>
            <person name="Asadollahi M."/>
            <person name="Askin M."/>
            <person name="Barry K."/>
            <person name="Battaglia E."/>
            <person name="Bayram O."/>
            <person name="Benocci T."/>
            <person name="Braus-Stromeyer S.A."/>
            <person name="Caldana C."/>
            <person name="Canovas D."/>
            <person name="Cerqueira G.C."/>
            <person name="Chen F."/>
            <person name="Chen W."/>
            <person name="Choi C."/>
            <person name="Clum A."/>
            <person name="Dos Santos R.A."/>
            <person name="Damasio A.R."/>
            <person name="Diallinas G."/>
            <person name="Emri T."/>
            <person name="Fekete E."/>
            <person name="Flipphi M."/>
            <person name="Freyberg S."/>
            <person name="Gallo A."/>
            <person name="Gournas C."/>
            <person name="Habgood R."/>
            <person name="Hainaut M."/>
            <person name="Harispe M.L."/>
            <person name="Henrissat B."/>
            <person name="Hilden K.S."/>
            <person name="Hope R."/>
            <person name="Hossain A."/>
            <person name="Karabika E."/>
            <person name="Karaffa L."/>
            <person name="Karanyi Z."/>
            <person name="Krasevec N."/>
            <person name="Kuo A."/>
            <person name="Kusch H."/>
            <person name="LaButti K."/>
            <person name="Lagendijk E.L."/>
            <person name="Lapidus A."/>
            <person name="Levasseur A."/>
            <person name="Lindquist E."/>
            <person name="Lipzen A."/>
            <person name="Logrieco A.F."/>
            <person name="MacCabe A."/>
            <person name="Maekelae M.R."/>
            <person name="Malavazi I."/>
            <person name="Melin P."/>
            <person name="Meyer V."/>
            <person name="Mielnichuk N."/>
            <person name="Miskei M."/>
            <person name="Molnar A.P."/>
            <person name="Mule G."/>
            <person name="Ngan C.Y."/>
            <person name="Orejas M."/>
            <person name="Orosz E."/>
            <person name="Ouedraogo J.P."/>
            <person name="Overkamp K.M."/>
            <person name="Park H.-S."/>
            <person name="Perrone G."/>
            <person name="Piumi F."/>
            <person name="Punt P.J."/>
            <person name="Ram A.F."/>
            <person name="Ramon A."/>
            <person name="Rauscher S."/>
            <person name="Record E."/>
            <person name="Riano-Pachon D.M."/>
            <person name="Robert V."/>
            <person name="Roehrig J."/>
            <person name="Ruller R."/>
            <person name="Salamov A."/>
            <person name="Salih N.S."/>
            <person name="Samson R.A."/>
            <person name="Sandor E."/>
            <person name="Sanguinetti M."/>
            <person name="Schuetze T."/>
            <person name="Sepcic K."/>
            <person name="Shelest E."/>
            <person name="Sherlock G."/>
            <person name="Sophianopoulou V."/>
            <person name="Squina F.M."/>
            <person name="Sun H."/>
            <person name="Susca A."/>
            <person name="Todd R.B."/>
            <person name="Tsang A."/>
            <person name="Unkles S.E."/>
            <person name="van de Wiele N."/>
            <person name="van Rossen-Uffink D."/>
            <person name="Oliveira J.V."/>
            <person name="Vesth T.C."/>
            <person name="Visser J."/>
            <person name="Yu J.-H."/>
            <person name="Zhou M."/>
            <person name="Andersen M.R."/>
            <person name="Archer D.B."/>
            <person name="Baker S.E."/>
            <person name="Benoit I."/>
            <person name="Brakhage A.A."/>
            <person name="Braus G.H."/>
            <person name="Fischer R."/>
            <person name="Frisvad J.C."/>
            <person name="Goldman G.H."/>
            <person name="Houbraken J."/>
            <person name="Oakley B."/>
            <person name="Pocsi I."/>
            <person name="Scazzocchio C."/>
            <person name="Seiboth B."/>
            <person name="vanKuyk P.A."/>
            <person name="Wortman J."/>
            <person name="Dyer P.S."/>
            <person name="Grigoriev I.V."/>
        </authorList>
    </citation>
    <scope>NUCLEOTIDE SEQUENCE [LARGE SCALE GENOMIC DNA]</scope>
    <source>
        <strain evidence="10">DTO 134E9</strain>
    </source>
</reference>
<evidence type="ECO:0000256" key="1">
    <source>
        <dbReference type="ARBA" id="ARBA00004123"/>
    </source>
</evidence>
<keyword evidence="2" id="KW-0479">Metal-binding</keyword>
<keyword evidence="6" id="KW-0539">Nucleus</keyword>
<dbReference type="InterPro" id="IPR001138">
    <property type="entry name" value="Zn2Cys6_DnaBD"/>
</dbReference>
<dbReference type="GO" id="GO:0006351">
    <property type="term" value="P:DNA-templated transcription"/>
    <property type="evidence" value="ECO:0007669"/>
    <property type="project" value="InterPro"/>
</dbReference>
<protein>
    <recommendedName>
        <fullName evidence="8">Zn(2)-C6 fungal-type domain-containing protein</fullName>
    </recommendedName>
</protein>
<dbReference type="Proteomes" id="UP000184383">
    <property type="component" value="Unassembled WGS sequence"/>
</dbReference>
<feature type="region of interest" description="Disordered" evidence="7">
    <location>
        <begin position="1"/>
        <end position="21"/>
    </location>
</feature>
<sequence>MADINPPRQTESPATRRNGTLQSCEPCRKAKLRCDHERPVCGRCSRKKIAESCFYHPAPMTRRGPRANPVGRPRSTSRRLAGNQPSSSTSSPGSTLNGTRFHATLEPPSTLPGYLGSTSYSAVLAEHDRRSDTPIEMDGSITNGVATPSVDPYRVQMGVEVLRLLYDFTICDMIIRKYYGRASLAVVPQVMMDSILCSIRKIFDSFDLRDNLEPQFRDLANLIFQNSSRPLLTHGSMTVEQYCESFTGNNSRWEALGSIFAICGVALMATPSNDPELIQAVDHSNPKEKLLSQLVEASDICLGFCDQAASANELLGFCQYSDIMLKTQQFGDSSYQAWRRLGDLSATIYAAGLHQENSETDDRPFFLRQWRRSCFISAFYADISIATFVGRPPLINYRYCTSTPPLDLSDDVLIAGGDDLDRAIAELDAHGWDAHGNKHRVSTIRLRFLLAVFREETLDVALGTHSQEDLIQKYNQITEKARATWESCPAHLRYDLLVKESCDTSYPTFTMLHVYLDYLYTFFLLQRTLVKRTSTCHEPLFDTSRQLLSIIIKISAERDPLLDMSRHYAWIVLSYGLPSASLLILELLHQNQGLGPHPIALPRAELIRNLSIFISCLSWVARPGHGNYHTCKQVEKRLSQILDQILDPQPMQGELFNDATSGLNDFLDWYTYSNWDFNSEFLPSRDGFTF</sequence>
<comment type="subcellular location">
    <subcellularLocation>
        <location evidence="1">Nucleus</location>
    </subcellularLocation>
</comment>
<dbReference type="GO" id="GO:0000981">
    <property type="term" value="F:DNA-binding transcription factor activity, RNA polymerase II-specific"/>
    <property type="evidence" value="ECO:0007669"/>
    <property type="project" value="InterPro"/>
</dbReference>
<dbReference type="GeneID" id="63750425"/>
<organism evidence="9 10">
    <name type="scientific">Aspergillus wentii DTO 134E9</name>
    <dbReference type="NCBI Taxonomy" id="1073089"/>
    <lineage>
        <taxon>Eukaryota</taxon>
        <taxon>Fungi</taxon>
        <taxon>Dikarya</taxon>
        <taxon>Ascomycota</taxon>
        <taxon>Pezizomycotina</taxon>
        <taxon>Eurotiomycetes</taxon>
        <taxon>Eurotiomycetidae</taxon>
        <taxon>Eurotiales</taxon>
        <taxon>Aspergillaceae</taxon>
        <taxon>Aspergillus</taxon>
        <taxon>Aspergillus subgen. Cremei</taxon>
    </lineage>
</organism>
<evidence type="ECO:0000256" key="3">
    <source>
        <dbReference type="ARBA" id="ARBA00023015"/>
    </source>
</evidence>
<dbReference type="InterPro" id="IPR036864">
    <property type="entry name" value="Zn2-C6_fun-type_DNA-bd_sf"/>
</dbReference>
<dbReference type="GO" id="GO:0005634">
    <property type="term" value="C:nucleus"/>
    <property type="evidence" value="ECO:0007669"/>
    <property type="project" value="UniProtKB-SubCell"/>
</dbReference>
<dbReference type="PROSITE" id="PS00463">
    <property type="entry name" value="ZN2_CY6_FUNGAL_1"/>
    <property type="match status" value="1"/>
</dbReference>
<dbReference type="VEuPathDB" id="FungiDB:ASPWEDRAFT_369391"/>
<keyword evidence="5" id="KW-0804">Transcription</keyword>
<proteinExistence type="predicted"/>
<dbReference type="GO" id="GO:0003677">
    <property type="term" value="F:DNA binding"/>
    <property type="evidence" value="ECO:0007669"/>
    <property type="project" value="UniProtKB-KW"/>
</dbReference>
<dbReference type="SUPFAM" id="SSF57701">
    <property type="entry name" value="Zn2/Cys6 DNA-binding domain"/>
    <property type="match status" value="1"/>
</dbReference>
<dbReference type="InterPro" id="IPR007219">
    <property type="entry name" value="XnlR_reg_dom"/>
</dbReference>
<dbReference type="PANTHER" id="PTHR31001:SF61">
    <property type="entry name" value="ZN(II)2CYS6 TRANSCRIPTION FACTOR (EUROFUNG)"/>
    <property type="match status" value="1"/>
</dbReference>
<name>A0A1L9RWN1_ASPWE</name>
<dbReference type="Pfam" id="PF04082">
    <property type="entry name" value="Fungal_trans"/>
    <property type="match status" value="1"/>
</dbReference>
<evidence type="ECO:0000256" key="6">
    <source>
        <dbReference type="ARBA" id="ARBA00023242"/>
    </source>
</evidence>
<dbReference type="CDD" id="cd00067">
    <property type="entry name" value="GAL4"/>
    <property type="match status" value="1"/>
</dbReference>
<dbReference type="Gene3D" id="4.10.240.10">
    <property type="entry name" value="Zn(2)-C6 fungal-type DNA-binding domain"/>
    <property type="match status" value="1"/>
</dbReference>
<dbReference type="AlphaFoldDB" id="A0A1L9RWN1"/>
<feature type="domain" description="Zn(2)-C6 fungal-type" evidence="8">
    <location>
        <begin position="23"/>
        <end position="55"/>
    </location>
</feature>
<gene>
    <name evidence="9" type="ORF">ASPWEDRAFT_369391</name>
</gene>
<evidence type="ECO:0000313" key="9">
    <source>
        <dbReference type="EMBL" id="OJJ39351.1"/>
    </source>
</evidence>
<dbReference type="RefSeq" id="XP_040693027.1">
    <property type="nucleotide sequence ID" value="XM_040834577.1"/>
</dbReference>
<keyword evidence="3" id="KW-0805">Transcription regulation</keyword>
<evidence type="ECO:0000256" key="4">
    <source>
        <dbReference type="ARBA" id="ARBA00023125"/>
    </source>
</evidence>
<keyword evidence="10" id="KW-1185">Reference proteome</keyword>
<evidence type="ECO:0000259" key="8">
    <source>
        <dbReference type="PROSITE" id="PS50048"/>
    </source>
</evidence>
<dbReference type="CDD" id="cd12148">
    <property type="entry name" value="fungal_TF_MHR"/>
    <property type="match status" value="1"/>
</dbReference>
<dbReference type="SMART" id="SM00066">
    <property type="entry name" value="GAL4"/>
    <property type="match status" value="1"/>
</dbReference>
<dbReference type="GO" id="GO:0008270">
    <property type="term" value="F:zinc ion binding"/>
    <property type="evidence" value="ECO:0007669"/>
    <property type="project" value="InterPro"/>
</dbReference>
<dbReference type="SMART" id="SM00906">
    <property type="entry name" value="Fungal_trans"/>
    <property type="match status" value="1"/>
</dbReference>
<feature type="region of interest" description="Disordered" evidence="7">
    <location>
        <begin position="57"/>
        <end position="108"/>
    </location>
</feature>
<evidence type="ECO:0000256" key="5">
    <source>
        <dbReference type="ARBA" id="ARBA00023163"/>
    </source>
</evidence>
<evidence type="ECO:0000256" key="2">
    <source>
        <dbReference type="ARBA" id="ARBA00022723"/>
    </source>
</evidence>
<dbReference type="EMBL" id="KV878210">
    <property type="protein sequence ID" value="OJJ39351.1"/>
    <property type="molecule type" value="Genomic_DNA"/>
</dbReference>
<accession>A0A1L9RWN1</accession>
<dbReference type="Pfam" id="PF00172">
    <property type="entry name" value="Zn_clus"/>
    <property type="match status" value="1"/>
</dbReference>
<dbReference type="STRING" id="1073089.A0A1L9RWN1"/>